<keyword evidence="3" id="KW-1003">Cell membrane</keyword>
<accession>A0ABX2W9R0</accession>
<dbReference type="EMBL" id="LXEQ01000028">
    <property type="protein sequence ID" value="OAT28742.1"/>
    <property type="molecule type" value="Genomic_DNA"/>
</dbReference>
<feature type="transmembrane region" description="Helical" evidence="7">
    <location>
        <begin position="7"/>
        <end position="29"/>
    </location>
</feature>
<feature type="transmembrane region" description="Helical" evidence="7">
    <location>
        <begin position="422"/>
        <end position="442"/>
    </location>
</feature>
<evidence type="ECO:0000256" key="4">
    <source>
        <dbReference type="ARBA" id="ARBA00022692"/>
    </source>
</evidence>
<evidence type="ECO:0000256" key="3">
    <source>
        <dbReference type="ARBA" id="ARBA00022475"/>
    </source>
</evidence>
<dbReference type="RefSeq" id="WP_064543673.1">
    <property type="nucleotide sequence ID" value="NZ_LXEQ01000028.1"/>
</dbReference>
<reference evidence="9 10" key="1">
    <citation type="submission" date="2016-04" db="EMBL/GenBank/DDBJ databases">
        <title>ATOL: Assembling a taxonomically balanced genome-scale reconstruction of the evolutionary history of the Enterobacteriaceae.</title>
        <authorList>
            <person name="Plunkett G.III."/>
            <person name="Neeno-Eckwall E.C."/>
            <person name="Glasner J.D."/>
            <person name="Perna N.T."/>
        </authorList>
    </citation>
    <scope>NUCLEOTIDE SEQUENCE [LARGE SCALE GENOMIC DNA]</scope>
    <source>
        <strain evidence="9 10">ATCC 51602</strain>
    </source>
</reference>
<dbReference type="InterPro" id="IPR020846">
    <property type="entry name" value="MFS_dom"/>
</dbReference>
<feature type="domain" description="Major facilitator superfamily (MFS) profile" evidence="8">
    <location>
        <begin position="7"/>
        <end position="449"/>
    </location>
</feature>
<dbReference type="Pfam" id="PF07690">
    <property type="entry name" value="MFS_1"/>
    <property type="match status" value="2"/>
</dbReference>
<dbReference type="Gene3D" id="1.20.1720.10">
    <property type="entry name" value="Multidrug resistance protein D"/>
    <property type="match status" value="1"/>
</dbReference>
<gene>
    <name evidence="9" type="ORF">M976_01683</name>
</gene>
<feature type="transmembrane region" description="Helical" evidence="7">
    <location>
        <begin position="326"/>
        <end position="346"/>
    </location>
</feature>
<feature type="transmembrane region" description="Helical" evidence="7">
    <location>
        <begin position="259"/>
        <end position="284"/>
    </location>
</feature>
<feature type="transmembrane region" description="Helical" evidence="7">
    <location>
        <begin position="130"/>
        <end position="149"/>
    </location>
</feature>
<dbReference type="InterPro" id="IPR036259">
    <property type="entry name" value="MFS_trans_sf"/>
</dbReference>
<organism evidence="9 10">
    <name type="scientific">Buttiauxella ferragutiae ATCC 51602</name>
    <dbReference type="NCBI Taxonomy" id="1354252"/>
    <lineage>
        <taxon>Bacteria</taxon>
        <taxon>Pseudomonadati</taxon>
        <taxon>Pseudomonadota</taxon>
        <taxon>Gammaproteobacteria</taxon>
        <taxon>Enterobacterales</taxon>
        <taxon>Enterobacteriaceae</taxon>
        <taxon>Buttiauxella</taxon>
    </lineage>
</organism>
<dbReference type="PANTHER" id="PTHR42718:SF9">
    <property type="entry name" value="MAJOR FACILITATOR SUPERFAMILY MULTIDRUG TRANSPORTER MFSC"/>
    <property type="match status" value="1"/>
</dbReference>
<feature type="transmembrane region" description="Helical" evidence="7">
    <location>
        <begin position="49"/>
        <end position="66"/>
    </location>
</feature>
<feature type="transmembrane region" description="Helical" evidence="7">
    <location>
        <begin position="161"/>
        <end position="181"/>
    </location>
</feature>
<comment type="caution">
    <text evidence="9">The sequence shown here is derived from an EMBL/GenBank/DDBJ whole genome shotgun (WGS) entry which is preliminary data.</text>
</comment>
<evidence type="ECO:0000256" key="5">
    <source>
        <dbReference type="ARBA" id="ARBA00022989"/>
    </source>
</evidence>
<feature type="transmembrane region" description="Helical" evidence="7">
    <location>
        <begin position="221"/>
        <end position="239"/>
    </location>
</feature>
<protein>
    <submittedName>
        <fullName evidence="9">Major facilitator superfamily protein</fullName>
    </submittedName>
</protein>
<evidence type="ECO:0000256" key="7">
    <source>
        <dbReference type="SAM" id="Phobius"/>
    </source>
</evidence>
<name>A0ABX2W9R0_9ENTR</name>
<feature type="transmembrane region" description="Helical" evidence="7">
    <location>
        <begin position="296"/>
        <end position="314"/>
    </location>
</feature>
<dbReference type="InterPro" id="IPR011701">
    <property type="entry name" value="MFS"/>
</dbReference>
<evidence type="ECO:0000259" key="8">
    <source>
        <dbReference type="PROSITE" id="PS50850"/>
    </source>
</evidence>
<evidence type="ECO:0000313" key="9">
    <source>
        <dbReference type="EMBL" id="OAT28742.1"/>
    </source>
</evidence>
<dbReference type="PROSITE" id="PS00217">
    <property type="entry name" value="SUGAR_TRANSPORT_2"/>
    <property type="match status" value="1"/>
</dbReference>
<feature type="transmembrane region" description="Helical" evidence="7">
    <location>
        <begin position="352"/>
        <end position="377"/>
    </location>
</feature>
<evidence type="ECO:0000256" key="1">
    <source>
        <dbReference type="ARBA" id="ARBA00004651"/>
    </source>
</evidence>
<keyword evidence="5 7" id="KW-1133">Transmembrane helix</keyword>
<feature type="transmembrane region" description="Helical" evidence="7">
    <location>
        <begin position="73"/>
        <end position="91"/>
    </location>
</feature>
<evidence type="ECO:0000313" key="10">
    <source>
        <dbReference type="Proteomes" id="UP000078407"/>
    </source>
</evidence>
<keyword evidence="2" id="KW-0813">Transport</keyword>
<sequence length="458" mass="49120">MPYRTKVAVVYLLGFFVDLINMFIANVAYPAIGHGLGASVSELTWVSNAYILGLTLVIPLSAWLAEKVGGHRVFLLSLGIFLVATLGAGGAQSIGQLIGWRLLQGMGGGLLIPVGQTLAYQLYRPHERAGLSAAIMLVGLLAPAISPALGGLIVDTLSWRWVFYANLPLALLALLLAALWLRRESSTQTRTPLDAIGLLSGCSALLLILLGLTRLAESDGLASGLVMLAGGLVMLAGYVRHSLQHSHPLLNLRLVLNPLLRNAMMIYQAIPGIFIGVNLVAMLYLQNQLGMNATHVGSLMIPWSLASFIAITFTGKQFNRFGPRPLLITGCIMQGLGILVLSQVGSAQQYPLLLLAFAMMGFGGSLCSSTAQSCAFLQVNDAQLAQASALWNINRQLSFCLGIALLSLLLNKLQENMPATLAWHWCFYLAAASALIPAMLCLRIPNRAIVRQLNAQKE</sequence>
<dbReference type="Proteomes" id="UP000078407">
    <property type="component" value="Unassembled WGS sequence"/>
</dbReference>
<dbReference type="InterPro" id="IPR005829">
    <property type="entry name" value="Sugar_transporter_CS"/>
</dbReference>
<dbReference type="Gene3D" id="1.20.1250.20">
    <property type="entry name" value="MFS general substrate transporter like domains"/>
    <property type="match status" value="1"/>
</dbReference>
<proteinExistence type="predicted"/>
<keyword evidence="6 7" id="KW-0472">Membrane</keyword>
<comment type="subcellular location">
    <subcellularLocation>
        <location evidence="1">Cell membrane</location>
        <topology evidence="1">Multi-pass membrane protein</topology>
    </subcellularLocation>
</comment>
<dbReference type="SUPFAM" id="SSF103473">
    <property type="entry name" value="MFS general substrate transporter"/>
    <property type="match status" value="1"/>
</dbReference>
<keyword evidence="4 7" id="KW-0812">Transmembrane</keyword>
<dbReference type="PROSITE" id="PS50850">
    <property type="entry name" value="MFS"/>
    <property type="match status" value="1"/>
</dbReference>
<evidence type="ECO:0000256" key="2">
    <source>
        <dbReference type="ARBA" id="ARBA00022448"/>
    </source>
</evidence>
<dbReference type="PANTHER" id="PTHR42718">
    <property type="entry name" value="MAJOR FACILITATOR SUPERFAMILY MULTIDRUG TRANSPORTER MFSC"/>
    <property type="match status" value="1"/>
</dbReference>
<evidence type="ECO:0000256" key="6">
    <source>
        <dbReference type="ARBA" id="ARBA00023136"/>
    </source>
</evidence>
<keyword evidence="10" id="KW-1185">Reference proteome</keyword>
<feature type="transmembrane region" description="Helical" evidence="7">
    <location>
        <begin position="193"/>
        <end position="215"/>
    </location>
</feature>